<feature type="domain" description="NAD-dependent epimerase/dehydratase" evidence="1">
    <location>
        <begin position="3"/>
        <end position="211"/>
    </location>
</feature>
<dbReference type="Proteomes" id="UP000186218">
    <property type="component" value="Unassembled WGS sequence"/>
</dbReference>
<dbReference type="EMBL" id="FTNT01000002">
    <property type="protein sequence ID" value="SIR79944.1"/>
    <property type="molecule type" value="Genomic_DNA"/>
</dbReference>
<dbReference type="AlphaFoldDB" id="A0A1N7DVT5"/>
<dbReference type="STRING" id="1344003.SAMN05445060_0951"/>
<reference evidence="2 3" key="1">
    <citation type="submission" date="2017-01" db="EMBL/GenBank/DDBJ databases">
        <authorList>
            <person name="Mah S.A."/>
            <person name="Swanson W.J."/>
            <person name="Moy G.W."/>
            <person name="Vacquier V.D."/>
        </authorList>
    </citation>
    <scope>NUCLEOTIDE SEQUENCE [LARGE SCALE GENOMIC DNA]</scope>
    <source>
        <strain evidence="2 3">CPCC 203464</strain>
    </source>
</reference>
<sequence>MTILVTGGTGLVGSRLLKRLAAQGLECRALVRQGREVPTGVERVEGDILEPATLGAALEGVTTVLHLAALFRTADVEQIWRVNRDGTRNVIAAVHEHAPRARLVMASTSNVYGPGLGHPGRESDETTATHAYPASKIEAEKDVRASGLNWVILRLPFVYGDGDGHLEAAPEQVASMGWHPARKLSVIHHRDVATAIGMALDGVMDGRIVNVADDSPLTVYEIADVVHATYESSNEPLTDPWLGHADVSLARRLGFRPTVSSVYQAQREALL</sequence>
<accession>A0A1N7DVT5</accession>
<name>A0A1N7DVT5_9NOCA</name>
<dbReference type="OrthoDB" id="3174087at2"/>
<dbReference type="InterPro" id="IPR036291">
    <property type="entry name" value="NAD(P)-bd_dom_sf"/>
</dbReference>
<dbReference type="SUPFAM" id="SSF51735">
    <property type="entry name" value="NAD(P)-binding Rossmann-fold domains"/>
    <property type="match status" value="1"/>
</dbReference>
<dbReference type="Gene3D" id="3.40.50.720">
    <property type="entry name" value="NAD(P)-binding Rossmann-like Domain"/>
    <property type="match status" value="1"/>
</dbReference>
<proteinExistence type="predicted"/>
<dbReference type="PANTHER" id="PTHR43245">
    <property type="entry name" value="BIFUNCTIONAL POLYMYXIN RESISTANCE PROTEIN ARNA"/>
    <property type="match status" value="1"/>
</dbReference>
<evidence type="ECO:0000313" key="3">
    <source>
        <dbReference type="Proteomes" id="UP000186218"/>
    </source>
</evidence>
<dbReference type="InterPro" id="IPR050177">
    <property type="entry name" value="Lipid_A_modif_metabolic_enz"/>
</dbReference>
<dbReference type="Pfam" id="PF01370">
    <property type="entry name" value="Epimerase"/>
    <property type="match status" value="1"/>
</dbReference>
<keyword evidence="3" id="KW-1185">Reference proteome</keyword>
<protein>
    <submittedName>
        <fullName evidence="2">Nucleoside-diphosphate-sugar epimerase</fullName>
    </submittedName>
</protein>
<gene>
    <name evidence="2" type="ORF">SAMN05445060_0951</name>
</gene>
<dbReference type="RefSeq" id="WP_076476991.1">
    <property type="nucleotide sequence ID" value="NZ_FTNT01000002.1"/>
</dbReference>
<dbReference type="InterPro" id="IPR001509">
    <property type="entry name" value="Epimerase_deHydtase"/>
</dbReference>
<organism evidence="2 3">
    <name type="scientific">Williamsia sterculiae</name>
    <dbReference type="NCBI Taxonomy" id="1344003"/>
    <lineage>
        <taxon>Bacteria</taxon>
        <taxon>Bacillati</taxon>
        <taxon>Actinomycetota</taxon>
        <taxon>Actinomycetes</taxon>
        <taxon>Mycobacteriales</taxon>
        <taxon>Nocardiaceae</taxon>
        <taxon>Williamsia</taxon>
    </lineage>
</organism>
<evidence type="ECO:0000259" key="1">
    <source>
        <dbReference type="Pfam" id="PF01370"/>
    </source>
</evidence>
<evidence type="ECO:0000313" key="2">
    <source>
        <dbReference type="EMBL" id="SIR79944.1"/>
    </source>
</evidence>